<sequence>MTVTVTNAKTATDSKPDPSDKPTHTPSTPGKPSSGTGGAQPSSPGTGTPDADSSSTAAAALAGDSTPKAPAGSLAYTGADATPWIAAGAGLLAAAGAGALVATRRRRMDESNDDGPTEDRPSPVPLMKPPGIC</sequence>
<dbReference type="EMBL" id="LLZG01000394">
    <property type="protein sequence ID" value="KUL22704.1"/>
    <property type="molecule type" value="Genomic_DNA"/>
</dbReference>
<organism evidence="3 4">
    <name type="scientific">Streptomyces regalis</name>
    <dbReference type="NCBI Taxonomy" id="68262"/>
    <lineage>
        <taxon>Bacteria</taxon>
        <taxon>Bacillati</taxon>
        <taxon>Actinomycetota</taxon>
        <taxon>Actinomycetes</taxon>
        <taxon>Kitasatosporales</taxon>
        <taxon>Streptomycetaceae</taxon>
        <taxon>Streptomyces</taxon>
    </lineage>
</organism>
<dbReference type="RefSeq" id="WP_062713243.1">
    <property type="nucleotide sequence ID" value="NZ_LLZG01000394.1"/>
</dbReference>
<feature type="compositionally biased region" description="Basic and acidic residues" evidence="1">
    <location>
        <begin position="12"/>
        <end position="23"/>
    </location>
</feature>
<proteinExistence type="predicted"/>
<evidence type="ECO:0008006" key="5">
    <source>
        <dbReference type="Google" id="ProtNLM"/>
    </source>
</evidence>
<dbReference type="NCBIfam" id="TIGR01167">
    <property type="entry name" value="LPXTG_anchor"/>
    <property type="match status" value="1"/>
</dbReference>
<keyword evidence="2" id="KW-0812">Transmembrane</keyword>
<evidence type="ECO:0000256" key="1">
    <source>
        <dbReference type="SAM" id="MobiDB-lite"/>
    </source>
</evidence>
<accession>A0A117MKT7</accession>
<comment type="caution">
    <text evidence="3">The sequence shown here is derived from an EMBL/GenBank/DDBJ whole genome shotgun (WGS) entry which is preliminary data.</text>
</comment>
<dbReference type="Proteomes" id="UP000053923">
    <property type="component" value="Unassembled WGS sequence"/>
</dbReference>
<keyword evidence="2" id="KW-1133">Transmembrane helix</keyword>
<evidence type="ECO:0000256" key="2">
    <source>
        <dbReference type="SAM" id="Phobius"/>
    </source>
</evidence>
<evidence type="ECO:0000313" key="3">
    <source>
        <dbReference type="EMBL" id="KUL22704.1"/>
    </source>
</evidence>
<gene>
    <name evidence="3" type="ORF">ADL12_41680</name>
</gene>
<feature type="compositionally biased region" description="Low complexity" evidence="1">
    <location>
        <begin position="24"/>
        <end position="34"/>
    </location>
</feature>
<feature type="compositionally biased region" description="Polar residues" evidence="1">
    <location>
        <begin position="1"/>
        <end position="11"/>
    </location>
</feature>
<name>A0A117MKT7_9ACTN</name>
<feature type="region of interest" description="Disordered" evidence="1">
    <location>
        <begin position="1"/>
        <end position="75"/>
    </location>
</feature>
<protein>
    <recommendedName>
        <fullName evidence="5">Gram-positive cocci surface proteins LPxTG domain-containing protein</fullName>
    </recommendedName>
</protein>
<feature type="region of interest" description="Disordered" evidence="1">
    <location>
        <begin position="104"/>
        <end position="133"/>
    </location>
</feature>
<feature type="transmembrane region" description="Helical" evidence="2">
    <location>
        <begin position="84"/>
        <end position="102"/>
    </location>
</feature>
<reference evidence="4" key="1">
    <citation type="submission" date="2015-10" db="EMBL/GenBank/DDBJ databases">
        <authorList>
            <person name="Ju K.-S."/>
            <person name="Doroghazi J.R."/>
            <person name="Metcalf W.W."/>
        </authorList>
    </citation>
    <scope>NUCLEOTIDE SEQUENCE [LARGE SCALE GENOMIC DNA]</scope>
    <source>
        <strain evidence="4">NRRL 3151</strain>
    </source>
</reference>
<feature type="compositionally biased region" description="Low complexity" evidence="1">
    <location>
        <begin position="45"/>
        <end position="66"/>
    </location>
</feature>
<dbReference type="NCBIfam" id="NF041528">
    <property type="entry name" value="strep_LAETG"/>
    <property type="match status" value="1"/>
</dbReference>
<dbReference type="AlphaFoldDB" id="A0A117MKT7"/>
<evidence type="ECO:0000313" key="4">
    <source>
        <dbReference type="Proteomes" id="UP000053923"/>
    </source>
</evidence>
<keyword evidence="2" id="KW-0472">Membrane</keyword>
<feature type="compositionally biased region" description="Pro residues" evidence="1">
    <location>
        <begin position="122"/>
        <end position="133"/>
    </location>
</feature>
<keyword evidence="4" id="KW-1185">Reference proteome</keyword>